<evidence type="ECO:0000313" key="2">
    <source>
        <dbReference type="Proteomes" id="UP000075950"/>
    </source>
</evidence>
<reference evidence="2" key="1">
    <citation type="submission" date="2016-03" db="EMBL/GenBank/DDBJ databases">
        <authorList>
            <person name="Ploux O."/>
        </authorList>
    </citation>
    <scope>NUCLEOTIDE SEQUENCE [LARGE SCALE GENOMIC DNA]</scope>
    <source>
        <strain evidence="2">BS258</strain>
    </source>
</reference>
<sequence length="409" mass="45607">MKAQFRRAARAFLDSSAGSSLKSLVGDSGPARRKGIVLSGGTKKGDVIAYFADSPDKLYQLEQWLPAFEELNRHRPVVVVMRNASSFAAAQKLTDLPLVLAETQPDLIDLYSEVDYKLAIYVNNSMRNFQSMADPSIIHVHVDHGESDKTSSISNQLKAYDKVFVAGPAAEERCLQALWRFDPRKLQSIGRPPLDGAFQSVLPPDDRQTVLYAPTWQGENEANNFTSVDVFGRKIIRQLLRAGVRIVYRPHPRMVELGVSEVQQADEEIRALLAHSAKQGGGHLIATDQNLFDLFVDADILITDVSSVGLDFLYLHTDKGLLLTDRHDDEVRMRASSPIGAELARITIRTVKDLPRLLEEARTNESALTVRTRLKSYYFGEHLGEMSSTDKFIRVVDAAISERAEGRET</sequence>
<proteinExistence type="predicted"/>
<name>A0A142NPJ3_BRELN</name>
<dbReference type="Pfam" id="PF04464">
    <property type="entry name" value="Glyphos_transf"/>
    <property type="match status" value="1"/>
</dbReference>
<gene>
    <name evidence="1" type="ORF">A2T55_13835</name>
</gene>
<evidence type="ECO:0000313" key="1">
    <source>
        <dbReference type="EMBL" id="AMT94695.1"/>
    </source>
</evidence>
<dbReference type="Gene3D" id="3.40.50.12580">
    <property type="match status" value="1"/>
</dbReference>
<dbReference type="GO" id="GO:0047355">
    <property type="term" value="F:CDP-glycerol glycerophosphotransferase activity"/>
    <property type="evidence" value="ECO:0007669"/>
    <property type="project" value="InterPro"/>
</dbReference>
<accession>A0A142NPJ3</accession>
<dbReference type="InterPro" id="IPR043148">
    <property type="entry name" value="TagF_C"/>
</dbReference>
<evidence type="ECO:0008006" key="3">
    <source>
        <dbReference type="Google" id="ProtNLM"/>
    </source>
</evidence>
<dbReference type="Proteomes" id="UP000075950">
    <property type="component" value="Chromosome"/>
</dbReference>
<dbReference type="GO" id="GO:0016020">
    <property type="term" value="C:membrane"/>
    <property type="evidence" value="ECO:0007669"/>
    <property type="project" value="InterPro"/>
</dbReference>
<organism evidence="1 2">
    <name type="scientific">Brevibacterium linens</name>
    <dbReference type="NCBI Taxonomy" id="1703"/>
    <lineage>
        <taxon>Bacteria</taxon>
        <taxon>Bacillati</taxon>
        <taxon>Actinomycetota</taxon>
        <taxon>Actinomycetes</taxon>
        <taxon>Micrococcales</taxon>
        <taxon>Brevibacteriaceae</taxon>
        <taxon>Brevibacterium</taxon>
    </lineage>
</organism>
<dbReference type="InterPro" id="IPR007554">
    <property type="entry name" value="Glycerophosphate_synth"/>
</dbReference>
<dbReference type="RefSeq" id="WP_062862263.1">
    <property type="nucleotide sequence ID" value="NZ_CP014869.1"/>
</dbReference>
<protein>
    <recommendedName>
        <fullName evidence="3">CDP-Glycerol:Poly(Glycerophosphate) glycerophosphotransferase</fullName>
    </recommendedName>
</protein>
<dbReference type="KEGG" id="bly:A2T55_13835"/>
<dbReference type="EMBL" id="CP014869">
    <property type="protein sequence ID" value="AMT94695.1"/>
    <property type="molecule type" value="Genomic_DNA"/>
</dbReference>
<dbReference type="AlphaFoldDB" id="A0A142NPJ3"/>